<keyword evidence="4" id="KW-1185">Reference proteome</keyword>
<dbReference type="Pfam" id="PF02153">
    <property type="entry name" value="PDH_N"/>
    <property type="match status" value="1"/>
</dbReference>
<dbReference type="GO" id="GO:0004665">
    <property type="term" value="F:prephenate dehydrogenase (NADP+) activity"/>
    <property type="evidence" value="ECO:0007669"/>
    <property type="project" value="InterPro"/>
</dbReference>
<dbReference type="Pfam" id="PF20463">
    <property type="entry name" value="PDH_C"/>
    <property type="match status" value="1"/>
</dbReference>
<dbReference type="SUPFAM" id="SSF51735">
    <property type="entry name" value="NAD(P)-binding Rossmann-fold domains"/>
    <property type="match status" value="1"/>
</dbReference>
<organism evidence="3 4">
    <name type="scientific">Longimicrobium terrae</name>
    <dbReference type="NCBI Taxonomy" id="1639882"/>
    <lineage>
        <taxon>Bacteria</taxon>
        <taxon>Pseudomonadati</taxon>
        <taxon>Gemmatimonadota</taxon>
        <taxon>Longimicrobiia</taxon>
        <taxon>Longimicrobiales</taxon>
        <taxon>Longimicrobiaceae</taxon>
        <taxon>Longimicrobium</taxon>
    </lineage>
</organism>
<dbReference type="GO" id="GO:0006571">
    <property type="term" value="P:tyrosine biosynthetic process"/>
    <property type="evidence" value="ECO:0007669"/>
    <property type="project" value="InterPro"/>
</dbReference>
<name>A0A841GWT4_9BACT</name>
<reference evidence="3 4" key="1">
    <citation type="submission" date="2020-08" db="EMBL/GenBank/DDBJ databases">
        <title>Genomic Encyclopedia of Type Strains, Phase IV (KMG-IV): sequencing the most valuable type-strain genomes for metagenomic binning, comparative biology and taxonomic classification.</title>
        <authorList>
            <person name="Goeker M."/>
        </authorList>
    </citation>
    <scope>NUCLEOTIDE SEQUENCE [LARGE SCALE GENOMIC DNA]</scope>
    <source>
        <strain evidence="3 4">DSM 29007</strain>
    </source>
</reference>
<dbReference type="InterPro" id="IPR008927">
    <property type="entry name" value="6-PGluconate_DH-like_C_sf"/>
</dbReference>
<accession>A0A841GWT4</accession>
<evidence type="ECO:0000313" key="4">
    <source>
        <dbReference type="Proteomes" id="UP000582837"/>
    </source>
</evidence>
<dbReference type="EMBL" id="JACHIA010000003">
    <property type="protein sequence ID" value="MBB6069765.1"/>
    <property type="molecule type" value="Genomic_DNA"/>
</dbReference>
<evidence type="ECO:0000259" key="2">
    <source>
        <dbReference type="PROSITE" id="PS51176"/>
    </source>
</evidence>
<evidence type="ECO:0000256" key="1">
    <source>
        <dbReference type="ARBA" id="ARBA00023002"/>
    </source>
</evidence>
<keyword evidence="1" id="KW-0560">Oxidoreductase</keyword>
<feature type="domain" description="Prephenate/arogenate dehydrogenase" evidence="2">
    <location>
        <begin position="9"/>
        <end position="276"/>
    </location>
</feature>
<evidence type="ECO:0000313" key="3">
    <source>
        <dbReference type="EMBL" id="MBB6069765.1"/>
    </source>
</evidence>
<dbReference type="InterPro" id="IPR046826">
    <property type="entry name" value="PDH_N"/>
</dbReference>
<dbReference type="InterPro" id="IPR003099">
    <property type="entry name" value="Prephen_DH"/>
</dbReference>
<dbReference type="PANTHER" id="PTHR21363:SF0">
    <property type="entry name" value="PREPHENATE DEHYDROGENASE [NADP(+)]"/>
    <property type="match status" value="1"/>
</dbReference>
<dbReference type="RefSeq" id="WP_170036100.1">
    <property type="nucleotide sequence ID" value="NZ_JABDTL010000002.1"/>
</dbReference>
<dbReference type="Gene3D" id="3.40.50.720">
    <property type="entry name" value="NAD(P)-binding Rossmann-like Domain"/>
    <property type="match status" value="1"/>
</dbReference>
<dbReference type="SUPFAM" id="SSF48179">
    <property type="entry name" value="6-phosphogluconate dehydrogenase C-terminal domain-like"/>
    <property type="match status" value="1"/>
</dbReference>
<dbReference type="InterPro" id="IPR036291">
    <property type="entry name" value="NAD(P)-bd_dom_sf"/>
</dbReference>
<comment type="caution">
    <text evidence="3">The sequence shown here is derived from an EMBL/GenBank/DDBJ whole genome shotgun (WGS) entry which is preliminary data.</text>
</comment>
<gene>
    <name evidence="3" type="ORF">HNQ61_001382</name>
</gene>
<dbReference type="Proteomes" id="UP000582837">
    <property type="component" value="Unassembled WGS sequence"/>
</dbReference>
<dbReference type="PROSITE" id="PS51176">
    <property type="entry name" value="PDH_ADH"/>
    <property type="match status" value="1"/>
</dbReference>
<protein>
    <submittedName>
        <fullName evidence="3">Prephenate dehydrogenase</fullName>
    </submittedName>
</protein>
<dbReference type="Gene3D" id="1.10.3660.10">
    <property type="entry name" value="6-phosphogluconate dehydrogenase C-terminal like domain"/>
    <property type="match status" value="1"/>
</dbReference>
<dbReference type="InterPro" id="IPR050812">
    <property type="entry name" value="Preph/Arog_dehydrog"/>
</dbReference>
<dbReference type="AlphaFoldDB" id="A0A841GWT4"/>
<sequence length="276" mass="28753">MASADPPFGSVAILGLGLIGGSLARDLAARGVRVLVWDRDPAAVDLAVGQRIAEPLSDDAPEIVVLAVPVMAACELLDELRDELHGARLVTDVGSTKGSIVALAEKVGIGDRFVGSHPIAGDHRSGWAASRAGLFAGARVFLSPAPSATEEAVGLAERLWRMVDARPEMLDAEEHDRRLAWSSHLPQLMASALGGALADAGVDRAELGPGGRDVTRLAGSSPEMWADIGIDNAGHLAPALAAAEARLRELRLALEAGDGARLRQLLAEARDWQGSS</sequence>
<dbReference type="InterPro" id="IPR046825">
    <property type="entry name" value="PDH_C"/>
</dbReference>
<proteinExistence type="predicted"/>
<dbReference type="GO" id="GO:0070403">
    <property type="term" value="F:NAD+ binding"/>
    <property type="evidence" value="ECO:0007669"/>
    <property type="project" value="InterPro"/>
</dbReference>
<dbReference type="PANTHER" id="PTHR21363">
    <property type="entry name" value="PREPHENATE DEHYDROGENASE"/>
    <property type="match status" value="1"/>
</dbReference>
<dbReference type="GO" id="GO:0008977">
    <property type="term" value="F:prephenate dehydrogenase (NAD+) activity"/>
    <property type="evidence" value="ECO:0007669"/>
    <property type="project" value="InterPro"/>
</dbReference>